<accession>A0A4U6QLT4</accession>
<evidence type="ECO:0000313" key="5">
    <source>
        <dbReference type="Proteomes" id="UP000306985"/>
    </source>
</evidence>
<dbReference type="GO" id="GO:0003697">
    <property type="term" value="F:single-stranded DNA binding"/>
    <property type="evidence" value="ECO:0007669"/>
    <property type="project" value="InterPro"/>
</dbReference>
<feature type="region of interest" description="Disordered" evidence="3">
    <location>
        <begin position="210"/>
        <end position="277"/>
    </location>
</feature>
<proteinExistence type="predicted"/>
<keyword evidence="1 2" id="KW-0238">DNA-binding</keyword>
<dbReference type="EMBL" id="SZZH01000001">
    <property type="protein sequence ID" value="TKV61259.1"/>
    <property type="molecule type" value="Genomic_DNA"/>
</dbReference>
<dbReference type="AlphaFoldDB" id="A0A4U6QLT4"/>
<organism evidence="4 5">
    <name type="scientific">Nakamurella flava</name>
    <dbReference type="NCBI Taxonomy" id="2576308"/>
    <lineage>
        <taxon>Bacteria</taxon>
        <taxon>Bacillati</taxon>
        <taxon>Actinomycetota</taxon>
        <taxon>Actinomycetes</taxon>
        <taxon>Nakamurellales</taxon>
        <taxon>Nakamurellaceae</taxon>
        <taxon>Nakamurella</taxon>
    </lineage>
</organism>
<dbReference type="CDD" id="cd04496">
    <property type="entry name" value="SSB_OBF"/>
    <property type="match status" value="1"/>
</dbReference>
<name>A0A4U6QLT4_9ACTN</name>
<dbReference type="SUPFAM" id="SSF50249">
    <property type="entry name" value="Nucleic acid-binding proteins"/>
    <property type="match status" value="1"/>
</dbReference>
<protein>
    <submittedName>
        <fullName evidence="4">Single-stranded DNA-binding protein</fullName>
    </submittedName>
</protein>
<comment type="caution">
    <text evidence="4">The sequence shown here is derived from an EMBL/GenBank/DDBJ whole genome shotgun (WGS) entry which is preliminary data.</text>
</comment>
<evidence type="ECO:0000256" key="1">
    <source>
        <dbReference type="ARBA" id="ARBA00023125"/>
    </source>
</evidence>
<gene>
    <name evidence="4" type="ORF">FDO65_06485</name>
</gene>
<keyword evidence="5" id="KW-1185">Reference proteome</keyword>
<feature type="compositionally biased region" description="Basic and acidic residues" evidence="3">
    <location>
        <begin position="213"/>
        <end position="225"/>
    </location>
</feature>
<dbReference type="Gene3D" id="2.40.50.140">
    <property type="entry name" value="Nucleic acid-binding proteins"/>
    <property type="match status" value="1"/>
</dbReference>
<dbReference type="OrthoDB" id="9809878at2"/>
<reference evidence="4 5" key="1">
    <citation type="submission" date="2019-05" db="EMBL/GenBank/DDBJ databases">
        <title>Nakamurella sp. N5BH11, whole genome shotgun sequence.</title>
        <authorList>
            <person name="Tuo L."/>
        </authorList>
    </citation>
    <scope>NUCLEOTIDE SEQUENCE [LARGE SCALE GENOMIC DNA]</scope>
    <source>
        <strain evidence="4 5">N5BH11</strain>
    </source>
</reference>
<dbReference type="InterPro" id="IPR012340">
    <property type="entry name" value="NA-bd_OB-fold"/>
</dbReference>
<evidence type="ECO:0000313" key="4">
    <source>
        <dbReference type="EMBL" id="TKV61259.1"/>
    </source>
</evidence>
<dbReference type="PROSITE" id="PS50935">
    <property type="entry name" value="SSB"/>
    <property type="match status" value="1"/>
</dbReference>
<sequence>MAAPARCASVGDQSTVGSCCCIGCLLLAPTVGRGGSMMPSGSDGRPGEGPSPRDRSTSRTSVHICFPALPASPSDRDRGGQRGGVRPSAERTDMNAAEVRLAGRVTAHPTVSLGERGDRVTFRILSTERRFVPDTREWVDGDQFGVTVVCWGQLATSVIGLVRKGDPVIVIGRISSRQFERSTGGTDYWTDIRADAVALDLGRGGAGRWMRRPIAERSGGDERVPGDTGTADHSGGPSSEDWADQLESGEPPADSYDGDHEDALIATARPEPAVVTG</sequence>
<evidence type="ECO:0000256" key="2">
    <source>
        <dbReference type="PROSITE-ProRule" id="PRU00252"/>
    </source>
</evidence>
<feature type="region of interest" description="Disordered" evidence="3">
    <location>
        <begin position="33"/>
        <end position="94"/>
    </location>
</feature>
<dbReference type="Proteomes" id="UP000306985">
    <property type="component" value="Unassembled WGS sequence"/>
</dbReference>
<dbReference type="Pfam" id="PF00436">
    <property type="entry name" value="SSB"/>
    <property type="match status" value="1"/>
</dbReference>
<evidence type="ECO:0000256" key="3">
    <source>
        <dbReference type="SAM" id="MobiDB-lite"/>
    </source>
</evidence>
<dbReference type="InterPro" id="IPR000424">
    <property type="entry name" value="Primosome_PriB/ssb"/>
</dbReference>